<evidence type="ECO:0000256" key="1">
    <source>
        <dbReference type="ARBA" id="ARBA00007592"/>
    </source>
</evidence>
<evidence type="ECO:0000313" key="3">
    <source>
        <dbReference type="EMBL" id="XCB31489.1"/>
    </source>
</evidence>
<dbReference type="EC" id="4.3.3.7" evidence="3"/>
<dbReference type="KEGG" id="tpsc:RBB77_13615"/>
<organism evidence="3">
    <name type="scientific">Tunturiibacter psychrotolerans</name>
    <dbReference type="NCBI Taxonomy" id="3069686"/>
    <lineage>
        <taxon>Bacteria</taxon>
        <taxon>Pseudomonadati</taxon>
        <taxon>Acidobacteriota</taxon>
        <taxon>Terriglobia</taxon>
        <taxon>Terriglobales</taxon>
        <taxon>Acidobacteriaceae</taxon>
        <taxon>Tunturiibacter</taxon>
    </lineage>
</organism>
<keyword evidence="2 3" id="KW-0456">Lyase</keyword>
<dbReference type="SMART" id="SM01130">
    <property type="entry name" value="DHDPS"/>
    <property type="match status" value="1"/>
</dbReference>
<sequence length="354" mass="37628">MLLDGLQLPLTTPFYPDGRLNLHKLEHNVARYSKTPAAGLVALGETGEPTLLSEEETRHVLRSCAAAAAAEKVLIAGVSRDSVAGTLELAESAAEFGYDVMLMKRPSILRDNGRVEHRKELLAYFQAVADRSALPVLLYSSAAEDGAMLPAEVVIELAGHSKIIGMLEGGEGRERIETIKRGTANFKRDVTVTSVFSAVTGRMLSRSEGAEAKDLILATALTDSGAAVATPSKTVAKTRTKVVGFQILAGTTDGMLESLRGGGVGAMPAFAAAAPQACYEVLAAWKDGDEGLAQEKQERLREVAARIERQMGVAGIKFGCDLNGYYGGMPRLPLLPLSGDERGEVEALMQGMRN</sequence>
<dbReference type="GO" id="GO:0008747">
    <property type="term" value="F:N-acetylneuraminate lyase activity"/>
    <property type="evidence" value="ECO:0007669"/>
    <property type="project" value="UniProtKB-EC"/>
</dbReference>
<dbReference type="AlphaFoldDB" id="A0AAU7ZLV5"/>
<reference evidence="3" key="1">
    <citation type="submission" date="2023-08" db="EMBL/GenBank/DDBJ databases">
        <authorList>
            <person name="Messyasz A."/>
            <person name="Mannisto M.K."/>
            <person name="Kerkhof L.J."/>
            <person name="Haggblom M."/>
        </authorList>
    </citation>
    <scope>NUCLEOTIDE SEQUENCE</scope>
    <source>
        <strain evidence="3">X5P6</strain>
    </source>
</reference>
<dbReference type="SUPFAM" id="SSF51569">
    <property type="entry name" value="Aldolase"/>
    <property type="match status" value="2"/>
</dbReference>
<gene>
    <name evidence="3" type="ORF">RBB77_13615</name>
</gene>
<dbReference type="Gene3D" id="3.20.20.70">
    <property type="entry name" value="Aldolase class I"/>
    <property type="match status" value="1"/>
</dbReference>
<dbReference type="CDD" id="cd00408">
    <property type="entry name" value="DHDPS-like"/>
    <property type="match status" value="1"/>
</dbReference>
<dbReference type="InterPro" id="IPR002220">
    <property type="entry name" value="DapA-like"/>
</dbReference>
<comment type="similarity">
    <text evidence="1">Belongs to the DapA family.</text>
</comment>
<dbReference type="InterPro" id="IPR013785">
    <property type="entry name" value="Aldolase_TIM"/>
</dbReference>
<dbReference type="GO" id="GO:0047448">
    <property type="term" value="F:5-dehydro-4-deoxyglucarate dehydratase activity"/>
    <property type="evidence" value="ECO:0007669"/>
    <property type="project" value="UniProtKB-EC"/>
</dbReference>
<evidence type="ECO:0000256" key="2">
    <source>
        <dbReference type="ARBA" id="ARBA00023239"/>
    </source>
</evidence>
<protein>
    <submittedName>
        <fullName evidence="3">Dihydrodipicolinate synthase family protein</fullName>
        <ecNumber evidence="3">4.1.3.3</ecNumber>
        <ecNumber evidence="3">4.2.1.41</ecNumber>
        <ecNumber evidence="3">4.3.3.7</ecNumber>
    </submittedName>
</protein>
<dbReference type="Pfam" id="PF00701">
    <property type="entry name" value="DHDPS"/>
    <property type="match status" value="2"/>
</dbReference>
<dbReference type="GO" id="GO:0008840">
    <property type="term" value="F:4-hydroxy-tetrahydrodipicolinate synthase activity"/>
    <property type="evidence" value="ECO:0007669"/>
    <property type="project" value="UniProtKB-EC"/>
</dbReference>
<dbReference type="EC" id="4.2.1.41" evidence="3"/>
<proteinExistence type="inferred from homology"/>
<accession>A0AAU7ZLV5</accession>
<dbReference type="EMBL" id="CP132942">
    <property type="protein sequence ID" value="XCB31489.1"/>
    <property type="molecule type" value="Genomic_DNA"/>
</dbReference>
<dbReference type="RefSeq" id="WP_353062334.1">
    <property type="nucleotide sequence ID" value="NZ_CP132942.1"/>
</dbReference>
<dbReference type="PANTHER" id="PTHR12128:SF66">
    <property type="entry name" value="4-HYDROXY-2-OXOGLUTARATE ALDOLASE, MITOCHONDRIAL"/>
    <property type="match status" value="1"/>
</dbReference>
<dbReference type="PANTHER" id="PTHR12128">
    <property type="entry name" value="DIHYDRODIPICOLINATE SYNTHASE"/>
    <property type="match status" value="1"/>
</dbReference>
<reference evidence="3" key="2">
    <citation type="journal article" date="2024" name="Environ. Microbiol.">
        <title>Genome analysis and description of Tunturibacter gen. nov. expands the diversity of Terriglobia in tundra soils.</title>
        <authorList>
            <person name="Messyasz A."/>
            <person name="Mannisto M.K."/>
            <person name="Kerkhof L.J."/>
            <person name="Haggblom M.M."/>
        </authorList>
    </citation>
    <scope>NUCLEOTIDE SEQUENCE</scope>
    <source>
        <strain evidence="3">X5P6</strain>
    </source>
</reference>
<name>A0AAU7ZLV5_9BACT</name>
<dbReference type="EC" id="4.1.3.3" evidence="3"/>